<name>A0A5B7KEZ8_PORTR</name>
<proteinExistence type="predicted"/>
<protein>
    <submittedName>
        <fullName evidence="1">Uncharacterized protein</fullName>
    </submittedName>
</protein>
<reference evidence="1 2" key="1">
    <citation type="submission" date="2019-05" db="EMBL/GenBank/DDBJ databases">
        <title>Another draft genome of Portunus trituberculatus and its Hox gene families provides insights of decapod evolution.</title>
        <authorList>
            <person name="Jeong J.-H."/>
            <person name="Song I."/>
            <person name="Kim S."/>
            <person name="Choi T."/>
            <person name="Kim D."/>
            <person name="Ryu S."/>
            <person name="Kim W."/>
        </authorList>
    </citation>
    <scope>NUCLEOTIDE SEQUENCE [LARGE SCALE GENOMIC DNA]</scope>
    <source>
        <tissue evidence="1">Muscle</tissue>
    </source>
</reference>
<dbReference type="Proteomes" id="UP000324222">
    <property type="component" value="Unassembled WGS sequence"/>
</dbReference>
<comment type="caution">
    <text evidence="1">The sequence shown here is derived from an EMBL/GenBank/DDBJ whole genome shotgun (WGS) entry which is preliminary data.</text>
</comment>
<organism evidence="1 2">
    <name type="scientific">Portunus trituberculatus</name>
    <name type="common">Swimming crab</name>
    <name type="synonym">Neptunus trituberculatus</name>
    <dbReference type="NCBI Taxonomy" id="210409"/>
    <lineage>
        <taxon>Eukaryota</taxon>
        <taxon>Metazoa</taxon>
        <taxon>Ecdysozoa</taxon>
        <taxon>Arthropoda</taxon>
        <taxon>Crustacea</taxon>
        <taxon>Multicrustacea</taxon>
        <taxon>Malacostraca</taxon>
        <taxon>Eumalacostraca</taxon>
        <taxon>Eucarida</taxon>
        <taxon>Decapoda</taxon>
        <taxon>Pleocyemata</taxon>
        <taxon>Brachyura</taxon>
        <taxon>Eubrachyura</taxon>
        <taxon>Portunoidea</taxon>
        <taxon>Portunidae</taxon>
        <taxon>Portuninae</taxon>
        <taxon>Portunus</taxon>
    </lineage>
</organism>
<evidence type="ECO:0000313" key="1">
    <source>
        <dbReference type="EMBL" id="MPD05446.1"/>
    </source>
</evidence>
<sequence>MTSSFISFITSSLFPLPPVSLPGRKGLGQSGTQMQGDGAALTVSEEGPHGLLIEVISFPPRQCRNGFLY</sequence>
<accession>A0A5B7KEZ8</accession>
<evidence type="ECO:0000313" key="2">
    <source>
        <dbReference type="Proteomes" id="UP000324222"/>
    </source>
</evidence>
<dbReference type="EMBL" id="VSRR010146038">
    <property type="protein sequence ID" value="MPD05446.1"/>
    <property type="molecule type" value="Genomic_DNA"/>
</dbReference>
<dbReference type="AlphaFoldDB" id="A0A5B7KEZ8"/>
<gene>
    <name evidence="1" type="ORF">E2C01_101191</name>
</gene>
<keyword evidence="2" id="KW-1185">Reference proteome</keyword>